<dbReference type="GeneID" id="87887412"/>
<evidence type="ECO:0000313" key="4">
    <source>
        <dbReference type="Proteomes" id="UP001273166"/>
    </source>
</evidence>
<reference evidence="3" key="2">
    <citation type="submission" date="2023-06" db="EMBL/GenBank/DDBJ databases">
        <authorList>
            <consortium name="Lawrence Berkeley National Laboratory"/>
            <person name="Mondo S.J."/>
            <person name="Hensen N."/>
            <person name="Bonometti L."/>
            <person name="Westerberg I."/>
            <person name="Brannstrom I.O."/>
            <person name="Guillou S."/>
            <person name="Cros-Aarteil S."/>
            <person name="Calhoun S."/>
            <person name="Haridas S."/>
            <person name="Kuo A."/>
            <person name="Pangilinan J."/>
            <person name="Riley R."/>
            <person name="Labutti K."/>
            <person name="Andreopoulos B."/>
            <person name="Lipzen A."/>
            <person name="Chen C."/>
            <person name="Yanf M."/>
            <person name="Daum C."/>
            <person name="Ng V."/>
            <person name="Clum A."/>
            <person name="Steindorff A."/>
            <person name="Ohm R."/>
            <person name="Martin F."/>
            <person name="Silar P."/>
            <person name="Natvig D."/>
            <person name="Lalanne C."/>
            <person name="Gautier V."/>
            <person name="Ament-Velasquez S.L."/>
            <person name="Kruys A."/>
            <person name="Hutchinson M.I."/>
            <person name="Powell A.J."/>
            <person name="Barry K."/>
            <person name="Miller A.N."/>
            <person name="Grigoriev I.V."/>
            <person name="Debuchy R."/>
            <person name="Gladieux P."/>
            <person name="Thoren M.H."/>
            <person name="Johannesson H."/>
        </authorList>
    </citation>
    <scope>NUCLEOTIDE SEQUENCE</scope>
    <source>
        <strain evidence="3">CBS 333.67</strain>
    </source>
</reference>
<dbReference type="Gene3D" id="2.120.10.30">
    <property type="entry name" value="TolB, C-terminal domain"/>
    <property type="match status" value="1"/>
</dbReference>
<keyword evidence="4" id="KW-1185">Reference proteome</keyword>
<feature type="domain" description="SMP-30/Gluconolactonase/LRE-like region" evidence="2">
    <location>
        <begin position="219"/>
        <end position="395"/>
    </location>
</feature>
<gene>
    <name evidence="3" type="ORF">B0T15DRAFT_521869</name>
</gene>
<organism evidence="3 4">
    <name type="scientific">Chaetomium strumarium</name>
    <dbReference type="NCBI Taxonomy" id="1170767"/>
    <lineage>
        <taxon>Eukaryota</taxon>
        <taxon>Fungi</taxon>
        <taxon>Dikarya</taxon>
        <taxon>Ascomycota</taxon>
        <taxon>Pezizomycotina</taxon>
        <taxon>Sordariomycetes</taxon>
        <taxon>Sordariomycetidae</taxon>
        <taxon>Sordariales</taxon>
        <taxon>Chaetomiaceae</taxon>
        <taxon>Chaetomium</taxon>
    </lineage>
</organism>
<sequence>MAFLRSPLVGAVLVQLLSTSNPGWPASGLGVTALPKEDTIPSQAQIIDQRSFNVFYTVAPPHHHDGFTQFVPPETTEASLVARPFHIYDEGFLDIIGDNPTLTLLNHTTEDPIFHEAPVWYPAKDEMFFVQNAGSPAAGTGLAKSAIIQKISLSAITTDITSKMNASGSIEVEVVNSDPMVMNPNGGTNYRGQILFLGEGQGDHIAPAMYLMNPESPYNTTVILDNFFGRQFNSLNDVSINPRNGEIYFTDPTYGYFQWFRPEPGLPKQVWRFNEATGAVTVAADGFDSPNGIVFSPTGSHVYVADSGMTHVFYGNDFTRPATIYRYDVNDDGTLDNRKTFAYVTPVVPDGMHVDTKGNLYVGCGDGVQVYNPSGKLLGKIYLGGTSANFQFAGKGRMVILAETKLYYATLAAEGAFPGKLYQKDQGCEC</sequence>
<dbReference type="PANTHER" id="PTHR47064:SF2">
    <property type="entry name" value="SMP-30_GLUCONOLACTONASE_LRE-LIKE REGION DOMAIN-CONTAINING PROTEIN-RELATED"/>
    <property type="match status" value="1"/>
</dbReference>
<dbReference type="InterPro" id="IPR052988">
    <property type="entry name" value="Oryzine_lactonohydrolase"/>
</dbReference>
<evidence type="ECO:0000313" key="3">
    <source>
        <dbReference type="EMBL" id="KAK3311566.1"/>
    </source>
</evidence>
<feature type="chain" id="PRO_5042610950" description="SMP-30/Gluconolactonase/LRE-like region domain-containing protein" evidence="1">
    <location>
        <begin position="23"/>
        <end position="430"/>
    </location>
</feature>
<dbReference type="InterPro" id="IPR011042">
    <property type="entry name" value="6-blade_b-propeller_TolB-like"/>
</dbReference>
<reference evidence="3" key="1">
    <citation type="journal article" date="2023" name="Mol. Phylogenet. Evol.">
        <title>Genome-scale phylogeny and comparative genomics of the fungal order Sordariales.</title>
        <authorList>
            <person name="Hensen N."/>
            <person name="Bonometti L."/>
            <person name="Westerberg I."/>
            <person name="Brannstrom I.O."/>
            <person name="Guillou S."/>
            <person name="Cros-Aarteil S."/>
            <person name="Calhoun S."/>
            <person name="Haridas S."/>
            <person name="Kuo A."/>
            <person name="Mondo S."/>
            <person name="Pangilinan J."/>
            <person name="Riley R."/>
            <person name="LaButti K."/>
            <person name="Andreopoulos B."/>
            <person name="Lipzen A."/>
            <person name="Chen C."/>
            <person name="Yan M."/>
            <person name="Daum C."/>
            <person name="Ng V."/>
            <person name="Clum A."/>
            <person name="Steindorff A."/>
            <person name="Ohm R.A."/>
            <person name="Martin F."/>
            <person name="Silar P."/>
            <person name="Natvig D.O."/>
            <person name="Lalanne C."/>
            <person name="Gautier V."/>
            <person name="Ament-Velasquez S.L."/>
            <person name="Kruys A."/>
            <person name="Hutchinson M.I."/>
            <person name="Powell A.J."/>
            <person name="Barry K."/>
            <person name="Miller A.N."/>
            <person name="Grigoriev I.V."/>
            <person name="Debuchy R."/>
            <person name="Gladieux P."/>
            <person name="Hiltunen Thoren M."/>
            <person name="Johannesson H."/>
        </authorList>
    </citation>
    <scope>NUCLEOTIDE SEQUENCE</scope>
    <source>
        <strain evidence="3">CBS 333.67</strain>
    </source>
</reference>
<evidence type="ECO:0000256" key="1">
    <source>
        <dbReference type="SAM" id="SignalP"/>
    </source>
</evidence>
<name>A0AAJ0M761_9PEZI</name>
<proteinExistence type="predicted"/>
<dbReference type="AlphaFoldDB" id="A0AAJ0M761"/>
<dbReference type="EMBL" id="JAUDZG010000001">
    <property type="protein sequence ID" value="KAK3311566.1"/>
    <property type="molecule type" value="Genomic_DNA"/>
</dbReference>
<dbReference type="Pfam" id="PF08450">
    <property type="entry name" value="SGL"/>
    <property type="match status" value="1"/>
</dbReference>
<accession>A0AAJ0M761</accession>
<dbReference type="InterPro" id="IPR013658">
    <property type="entry name" value="SGL"/>
</dbReference>
<feature type="signal peptide" evidence="1">
    <location>
        <begin position="1"/>
        <end position="22"/>
    </location>
</feature>
<dbReference type="Proteomes" id="UP001273166">
    <property type="component" value="Unassembled WGS sequence"/>
</dbReference>
<protein>
    <recommendedName>
        <fullName evidence="2">SMP-30/Gluconolactonase/LRE-like region domain-containing protein</fullName>
    </recommendedName>
</protein>
<dbReference type="SUPFAM" id="SSF63829">
    <property type="entry name" value="Calcium-dependent phosphotriesterase"/>
    <property type="match status" value="1"/>
</dbReference>
<dbReference type="PANTHER" id="PTHR47064">
    <property type="entry name" value="PUTATIVE (AFU_ORTHOLOGUE AFUA_1G08990)-RELATED"/>
    <property type="match status" value="1"/>
</dbReference>
<dbReference type="RefSeq" id="XP_062727346.1">
    <property type="nucleotide sequence ID" value="XM_062868583.1"/>
</dbReference>
<keyword evidence="1" id="KW-0732">Signal</keyword>
<evidence type="ECO:0000259" key="2">
    <source>
        <dbReference type="Pfam" id="PF08450"/>
    </source>
</evidence>
<comment type="caution">
    <text evidence="3">The sequence shown here is derived from an EMBL/GenBank/DDBJ whole genome shotgun (WGS) entry which is preliminary data.</text>
</comment>